<gene>
    <name evidence="3" type="ORF">SAMN04487946_11510</name>
</gene>
<dbReference type="PRINTS" id="PR00081">
    <property type="entry name" value="GDHRDH"/>
</dbReference>
<dbReference type="AlphaFoldDB" id="A0A1H3JSV4"/>
<name>A0A1H3JSV4_9EURY</name>
<dbReference type="STRING" id="660517.SAMN04487946_11510"/>
<dbReference type="CDD" id="cd05233">
    <property type="entry name" value="SDR_c"/>
    <property type="match status" value="1"/>
</dbReference>
<organism evidence="3 4">
    <name type="scientific">Halobellus clavatus</name>
    <dbReference type="NCBI Taxonomy" id="660517"/>
    <lineage>
        <taxon>Archaea</taxon>
        <taxon>Methanobacteriati</taxon>
        <taxon>Methanobacteriota</taxon>
        <taxon>Stenosarchaea group</taxon>
        <taxon>Halobacteria</taxon>
        <taxon>Halobacteriales</taxon>
        <taxon>Haloferacaceae</taxon>
        <taxon>Halobellus</taxon>
    </lineage>
</organism>
<evidence type="ECO:0000256" key="1">
    <source>
        <dbReference type="ARBA" id="ARBA00006484"/>
    </source>
</evidence>
<dbReference type="FunFam" id="3.40.50.720:FF:000084">
    <property type="entry name" value="Short-chain dehydrogenase reductase"/>
    <property type="match status" value="1"/>
</dbReference>
<dbReference type="OrthoDB" id="281764at2157"/>
<sequence>MSGRNIVDLSTLTAVITGSTRGIGAATARRLADMGANVVVSGRTASDGQEVVNEITSAGGSAVFVQTDVREPSDLRTLVEITVEEFGGIDAVVNNAGFETDTSPEEVTLDTWEAIVETDLRAYWLMGKYAYPYLKESDDAAIVNIGSNHGQLTQPKKFPYNVVKTAIDGLTRSMAVAWGADGIRVNTVAPGWIEVERVRRSIEESDKIHLEKIHPLGRIGDPTDVANIVVFLLSDLSSFVTGSRVLVDGGRSAVLQDNMLLRDLDVSRD</sequence>
<dbReference type="InterPro" id="IPR036291">
    <property type="entry name" value="NAD(P)-bd_dom_sf"/>
</dbReference>
<dbReference type="Gene3D" id="3.40.50.720">
    <property type="entry name" value="NAD(P)-binding Rossmann-like Domain"/>
    <property type="match status" value="1"/>
</dbReference>
<dbReference type="SUPFAM" id="SSF51735">
    <property type="entry name" value="NAD(P)-binding Rossmann-fold domains"/>
    <property type="match status" value="1"/>
</dbReference>
<keyword evidence="4" id="KW-1185">Reference proteome</keyword>
<comment type="similarity">
    <text evidence="1">Belongs to the short-chain dehydrogenases/reductases (SDR) family.</text>
</comment>
<evidence type="ECO:0000256" key="2">
    <source>
        <dbReference type="ARBA" id="ARBA00023002"/>
    </source>
</evidence>
<dbReference type="PRINTS" id="PR00080">
    <property type="entry name" value="SDRFAMILY"/>
</dbReference>
<dbReference type="PANTHER" id="PTHR43639">
    <property type="entry name" value="OXIDOREDUCTASE, SHORT-CHAIN DEHYDROGENASE/REDUCTASE FAMILY (AFU_ORTHOLOGUE AFUA_5G02870)"/>
    <property type="match status" value="1"/>
</dbReference>
<evidence type="ECO:0000313" key="3">
    <source>
        <dbReference type="EMBL" id="SDY42344.1"/>
    </source>
</evidence>
<protein>
    <submittedName>
        <fullName evidence="3">NAD(P)-dependent dehydrogenase, short-chain alcohol dehydrogenase family</fullName>
    </submittedName>
</protein>
<dbReference type="PANTHER" id="PTHR43639:SF1">
    <property type="entry name" value="SHORT-CHAIN DEHYDROGENASE_REDUCTASE FAMILY PROTEIN"/>
    <property type="match status" value="1"/>
</dbReference>
<accession>A0A1H3JSV4</accession>
<dbReference type="RefSeq" id="WP_089769191.1">
    <property type="nucleotide sequence ID" value="NZ_FNPB01000015.1"/>
</dbReference>
<keyword evidence="2" id="KW-0560">Oxidoreductase</keyword>
<evidence type="ECO:0000313" key="4">
    <source>
        <dbReference type="Proteomes" id="UP000199170"/>
    </source>
</evidence>
<dbReference type="Pfam" id="PF13561">
    <property type="entry name" value="adh_short_C2"/>
    <property type="match status" value="1"/>
</dbReference>
<dbReference type="EMBL" id="FNPB01000015">
    <property type="protein sequence ID" value="SDY42344.1"/>
    <property type="molecule type" value="Genomic_DNA"/>
</dbReference>
<dbReference type="Proteomes" id="UP000199170">
    <property type="component" value="Unassembled WGS sequence"/>
</dbReference>
<dbReference type="NCBIfam" id="NF005559">
    <property type="entry name" value="PRK07231.1"/>
    <property type="match status" value="1"/>
</dbReference>
<reference evidence="4" key="1">
    <citation type="submission" date="2016-10" db="EMBL/GenBank/DDBJ databases">
        <authorList>
            <person name="Varghese N."/>
            <person name="Submissions S."/>
        </authorList>
    </citation>
    <scope>NUCLEOTIDE SEQUENCE [LARGE SCALE GENOMIC DNA]</scope>
    <source>
        <strain evidence="4">CGMCC 1.10118</strain>
    </source>
</reference>
<dbReference type="InterPro" id="IPR002347">
    <property type="entry name" value="SDR_fam"/>
</dbReference>
<proteinExistence type="inferred from homology"/>
<dbReference type="GO" id="GO:0016491">
    <property type="term" value="F:oxidoreductase activity"/>
    <property type="evidence" value="ECO:0007669"/>
    <property type="project" value="UniProtKB-KW"/>
</dbReference>